<feature type="region of interest" description="Disordered" evidence="1">
    <location>
        <begin position="30"/>
        <end position="58"/>
    </location>
</feature>
<proteinExistence type="predicted"/>
<dbReference type="Proteomes" id="UP000012106">
    <property type="component" value="Unassembled WGS sequence"/>
</dbReference>
<organism evidence="2 3">
    <name type="scientific">Leptospira santarosai serovar Arenal str. MAVJ 401</name>
    <dbReference type="NCBI Taxonomy" id="1049976"/>
    <lineage>
        <taxon>Bacteria</taxon>
        <taxon>Pseudomonadati</taxon>
        <taxon>Spirochaetota</taxon>
        <taxon>Spirochaetia</taxon>
        <taxon>Leptospirales</taxon>
        <taxon>Leptospiraceae</taxon>
        <taxon>Leptospira</taxon>
    </lineage>
</organism>
<protein>
    <submittedName>
        <fullName evidence="2">Uncharacterized protein</fullName>
    </submittedName>
</protein>
<sequence length="58" mass="6761">MRTIDEIGFSGLDRTNTFRRFLDDKLKNVSQNKKIAHQSSKQRKDRGGFGTNFNESLR</sequence>
<gene>
    <name evidence="2" type="ORF">LEP1GSC063_4165</name>
</gene>
<dbReference type="EMBL" id="AHMU02000027">
    <property type="protein sequence ID" value="EMN22525.1"/>
    <property type="molecule type" value="Genomic_DNA"/>
</dbReference>
<accession>M6JSN3</accession>
<comment type="caution">
    <text evidence="2">The sequence shown here is derived from an EMBL/GenBank/DDBJ whole genome shotgun (WGS) entry which is preliminary data.</text>
</comment>
<evidence type="ECO:0000313" key="3">
    <source>
        <dbReference type="Proteomes" id="UP000012106"/>
    </source>
</evidence>
<evidence type="ECO:0000256" key="1">
    <source>
        <dbReference type="SAM" id="MobiDB-lite"/>
    </source>
</evidence>
<dbReference type="AlphaFoldDB" id="M6JSN3"/>
<name>M6JSN3_9LEPT</name>
<feature type="compositionally biased region" description="Basic residues" evidence="1">
    <location>
        <begin position="34"/>
        <end position="44"/>
    </location>
</feature>
<evidence type="ECO:0000313" key="2">
    <source>
        <dbReference type="EMBL" id="EMN22525.1"/>
    </source>
</evidence>
<reference evidence="2 3" key="1">
    <citation type="submission" date="2013-01" db="EMBL/GenBank/DDBJ databases">
        <authorList>
            <person name="Harkins D.M."/>
            <person name="Durkin A.S."/>
            <person name="Brinkac L.M."/>
            <person name="Haft D.H."/>
            <person name="Selengut J.D."/>
            <person name="Sanka R."/>
            <person name="DePew J."/>
            <person name="Purushe J."/>
            <person name="Hartskeerl R.A."/>
            <person name="Ahmed A."/>
            <person name="van der Linden H."/>
            <person name="Goris M.G.A."/>
            <person name="Vinetz J.M."/>
            <person name="Sutton G.G."/>
            <person name="Nierman W.C."/>
            <person name="Fouts D.E."/>
        </authorList>
    </citation>
    <scope>NUCLEOTIDE SEQUENCE [LARGE SCALE GENOMIC DNA]</scope>
    <source>
        <strain evidence="2 3">MAVJ 401</strain>
    </source>
</reference>